<dbReference type="Proteomes" id="UP000218164">
    <property type="component" value="Unassembled WGS sequence"/>
</dbReference>
<dbReference type="EMBL" id="LMVP01000164">
    <property type="protein sequence ID" value="PAV12880.1"/>
    <property type="molecule type" value="Genomic_DNA"/>
</dbReference>
<accession>A0A2A2HUC0</accession>
<evidence type="ECO:0000313" key="1">
    <source>
        <dbReference type="EMBL" id="PAV12880.1"/>
    </source>
</evidence>
<reference evidence="1 2" key="1">
    <citation type="journal article" date="2017" name="BMC Genomics">
        <title>Genomic analysis of methanogenic archaea reveals a shift towards energy conservation.</title>
        <authorList>
            <person name="Gilmore S.P."/>
            <person name="Henske J.K."/>
            <person name="Sexton J.A."/>
            <person name="Solomon K.V."/>
            <person name="Seppala S."/>
            <person name="Yoo J.I."/>
            <person name="Huyett L.M."/>
            <person name="Pressman A."/>
            <person name="Cogan J.Z."/>
            <person name="Kivenson V."/>
            <person name="Peng X."/>
            <person name="Tan Y."/>
            <person name="Valentine D.L."/>
            <person name="O'Malley M.A."/>
        </authorList>
    </citation>
    <scope>NUCLEOTIDE SEQUENCE [LARGE SCALE GENOMIC DNA]</scope>
    <source>
        <strain evidence="1 2">MC-15</strain>
    </source>
</reference>
<sequence length="301" mass="34888">MDVRNVRDFIYIDIDRVKSIISQLEEGLVDQTQTLKGKSEGAALGGEGGITGFLKGKADSELKLHQQLSETKSMHDYIYNKAEKLLLDKKQLLRVPNKETSYSEKMRDSIGRNSFVLVRGKILINDFSQLKKLIDNWEKLSKYFAKCSIHADRDKLTLEQANETYMNLLQNFTKDFDEEMRKGMLLFIDMFYKDRIVIKIIPYVESPDFRLVGNIDKQYLRDDIDSITYKYGTAPYSNWTIFGQIASLPPKNESNEQFNMTGNQIESAFNAIFDEYRNIERMAQSVTYPEIAITPIAIYRE</sequence>
<comment type="caution">
    <text evidence="1">The sequence shown here is derived from an EMBL/GenBank/DDBJ whole genome shotgun (WGS) entry which is preliminary data.</text>
</comment>
<dbReference type="Pfam" id="PF19952">
    <property type="entry name" value="DUF6414"/>
    <property type="match status" value="1"/>
</dbReference>
<gene>
    <name evidence="1" type="ORF">ASJ81_19525</name>
</gene>
<dbReference type="AlphaFoldDB" id="A0A2A2HUC0"/>
<name>A0A2A2HUC0_9EURY</name>
<dbReference type="OrthoDB" id="147559at2157"/>
<dbReference type="RefSeq" id="WP_095644278.1">
    <property type="nucleotide sequence ID" value="NZ_LMVP01000164.1"/>
</dbReference>
<organism evidence="1 2">
    <name type="scientific">Methanosarcina spelaei</name>
    <dbReference type="NCBI Taxonomy" id="1036679"/>
    <lineage>
        <taxon>Archaea</taxon>
        <taxon>Methanobacteriati</taxon>
        <taxon>Methanobacteriota</taxon>
        <taxon>Stenosarchaea group</taxon>
        <taxon>Methanomicrobia</taxon>
        <taxon>Methanosarcinales</taxon>
        <taxon>Methanosarcinaceae</taxon>
        <taxon>Methanosarcina</taxon>
    </lineage>
</organism>
<protein>
    <submittedName>
        <fullName evidence="1">Uncharacterized protein</fullName>
    </submittedName>
</protein>
<dbReference type="InterPro" id="IPR045633">
    <property type="entry name" value="DUF6414"/>
</dbReference>
<evidence type="ECO:0000313" key="2">
    <source>
        <dbReference type="Proteomes" id="UP000218164"/>
    </source>
</evidence>
<keyword evidence="2" id="KW-1185">Reference proteome</keyword>
<proteinExistence type="predicted"/>